<keyword evidence="5" id="KW-0539">Nucleus</keyword>
<dbReference type="AlphaFoldDB" id="A0A4S2MN93"/>
<keyword evidence="3" id="KW-0805">Transcription regulation</keyword>
<evidence type="ECO:0000256" key="1">
    <source>
        <dbReference type="ARBA" id="ARBA00004123"/>
    </source>
</evidence>
<dbReference type="GO" id="GO:0030435">
    <property type="term" value="P:sporulation resulting in formation of a cellular spore"/>
    <property type="evidence" value="ECO:0007669"/>
    <property type="project" value="UniProtKB-KW"/>
</dbReference>
<feature type="compositionally biased region" description="Low complexity" evidence="6">
    <location>
        <begin position="13"/>
        <end position="32"/>
    </location>
</feature>
<organism evidence="8 9">
    <name type="scientific">Ascodesmis nigricans</name>
    <dbReference type="NCBI Taxonomy" id="341454"/>
    <lineage>
        <taxon>Eukaryota</taxon>
        <taxon>Fungi</taxon>
        <taxon>Dikarya</taxon>
        <taxon>Ascomycota</taxon>
        <taxon>Pezizomycotina</taxon>
        <taxon>Pezizomycetes</taxon>
        <taxon>Pezizales</taxon>
        <taxon>Ascodesmidaceae</taxon>
        <taxon>Ascodesmis</taxon>
    </lineage>
</organism>
<feature type="region of interest" description="Disordered" evidence="6">
    <location>
        <begin position="358"/>
        <end position="396"/>
    </location>
</feature>
<evidence type="ECO:0000256" key="6">
    <source>
        <dbReference type="SAM" id="MobiDB-lite"/>
    </source>
</evidence>
<dbReference type="STRING" id="341454.A0A4S2MN93"/>
<feature type="compositionally biased region" description="Basic and acidic residues" evidence="6">
    <location>
        <begin position="131"/>
        <end position="148"/>
    </location>
</feature>
<feature type="compositionally biased region" description="Polar residues" evidence="6">
    <location>
        <begin position="33"/>
        <end position="59"/>
    </location>
</feature>
<keyword evidence="9" id="KW-1185">Reference proteome</keyword>
<evidence type="ECO:0000259" key="7">
    <source>
        <dbReference type="PROSITE" id="PS51821"/>
    </source>
</evidence>
<dbReference type="Proteomes" id="UP000298138">
    <property type="component" value="Unassembled WGS sequence"/>
</dbReference>
<dbReference type="InterPro" id="IPR038491">
    <property type="entry name" value="Velvet_dom_sf"/>
</dbReference>
<dbReference type="Gene3D" id="2.60.40.3960">
    <property type="entry name" value="Velvet domain"/>
    <property type="match status" value="1"/>
</dbReference>
<comment type="subcellular location">
    <subcellularLocation>
        <location evidence="1">Nucleus</location>
    </subcellularLocation>
</comment>
<evidence type="ECO:0000313" key="9">
    <source>
        <dbReference type="Proteomes" id="UP000298138"/>
    </source>
</evidence>
<feature type="compositionally biased region" description="Pro residues" evidence="6">
    <location>
        <begin position="108"/>
        <end position="121"/>
    </location>
</feature>
<dbReference type="PANTHER" id="PTHR33572:SF17">
    <property type="entry name" value="SEXUAL DEVELOPMENT REGULATOR VELC"/>
    <property type="match status" value="1"/>
</dbReference>
<feature type="domain" description="Velvet" evidence="7">
    <location>
        <begin position="153"/>
        <end position="357"/>
    </location>
</feature>
<evidence type="ECO:0000313" key="8">
    <source>
        <dbReference type="EMBL" id="TGZ76669.1"/>
    </source>
</evidence>
<dbReference type="PANTHER" id="PTHR33572">
    <property type="entry name" value="SPORE DEVELOPMENT REGULATOR VOSA"/>
    <property type="match status" value="1"/>
</dbReference>
<evidence type="ECO:0000256" key="2">
    <source>
        <dbReference type="ARBA" id="ARBA00022969"/>
    </source>
</evidence>
<evidence type="ECO:0000256" key="4">
    <source>
        <dbReference type="ARBA" id="ARBA00023163"/>
    </source>
</evidence>
<dbReference type="InParanoid" id="A0A4S2MN93"/>
<evidence type="ECO:0000256" key="3">
    <source>
        <dbReference type="ARBA" id="ARBA00023015"/>
    </source>
</evidence>
<feature type="compositionally biased region" description="Basic and acidic residues" evidence="6">
    <location>
        <begin position="358"/>
        <end position="369"/>
    </location>
</feature>
<feature type="region of interest" description="Disordered" evidence="6">
    <location>
        <begin position="1"/>
        <end position="165"/>
    </location>
</feature>
<dbReference type="InterPro" id="IPR021740">
    <property type="entry name" value="Velvet"/>
</dbReference>
<protein>
    <recommendedName>
        <fullName evidence="7">Velvet domain-containing protein</fullName>
    </recommendedName>
</protein>
<keyword evidence="4" id="KW-0804">Transcription</keyword>
<dbReference type="GO" id="GO:0005634">
    <property type="term" value="C:nucleus"/>
    <property type="evidence" value="ECO:0007669"/>
    <property type="project" value="UniProtKB-SubCell"/>
</dbReference>
<feature type="compositionally biased region" description="Polar residues" evidence="6">
    <location>
        <begin position="93"/>
        <end position="104"/>
    </location>
</feature>
<sequence>MSRPPLLPPVQFSEAPSSSPSVSSSRYSGSHPLDSSTCAPSTTVPRQQQHSVTQRSAYTTLPPGHTRSSPSPPGHPQRHSPRPHMEPRRPPTTYDSRISRVQQGYSQLPPPPSTYPPPPPSQQSYNPSYEHSYDRRFSTDTDSSDLRRTSISHPAPRHRIQIRQQPAAARACGFGERDRRVIDPPPIIQLHISPSSPNAAPDPSELRYPFNIIHCTLYSADGQTDETSIYTADRRTTRRLMGTLVASPFVGVDESGVEGCFFCFPDLSCRTNGSYRLLFKLMRLEPELDSLGGSGPGGGGGGIGGNGTMGGGGKVKILAEMMSDVFTVFTAKEFPGMRPSTALTKALKRQGCTISVKKGNEKVAAGREEGEGEGSEEGTPPVEGGEGGKGKRRRKV</sequence>
<reference evidence="8 9" key="1">
    <citation type="submission" date="2019-04" db="EMBL/GenBank/DDBJ databases">
        <title>Comparative genomics and transcriptomics to analyze fruiting body development in filamentous ascomycetes.</title>
        <authorList>
            <consortium name="DOE Joint Genome Institute"/>
            <person name="Lutkenhaus R."/>
            <person name="Traeger S."/>
            <person name="Breuer J."/>
            <person name="Kuo A."/>
            <person name="Lipzen A."/>
            <person name="Pangilinan J."/>
            <person name="Dilworth D."/>
            <person name="Sandor L."/>
            <person name="Poggeler S."/>
            <person name="Barry K."/>
            <person name="Grigoriev I.V."/>
            <person name="Nowrousian M."/>
        </authorList>
    </citation>
    <scope>NUCLEOTIDE SEQUENCE [LARGE SCALE GENOMIC DNA]</scope>
    <source>
        <strain evidence="8 9">CBS 389.68</strain>
    </source>
</reference>
<dbReference type="InterPro" id="IPR037525">
    <property type="entry name" value="Velvet_dom"/>
</dbReference>
<evidence type="ECO:0000256" key="5">
    <source>
        <dbReference type="ARBA" id="ARBA00023242"/>
    </source>
</evidence>
<dbReference type="PROSITE" id="PS51821">
    <property type="entry name" value="VELVET"/>
    <property type="match status" value="1"/>
</dbReference>
<proteinExistence type="predicted"/>
<dbReference type="OrthoDB" id="3056235at2759"/>
<dbReference type="Pfam" id="PF11754">
    <property type="entry name" value="Velvet"/>
    <property type="match status" value="2"/>
</dbReference>
<dbReference type="EMBL" id="ML220169">
    <property type="protein sequence ID" value="TGZ76669.1"/>
    <property type="molecule type" value="Genomic_DNA"/>
</dbReference>
<keyword evidence="2" id="KW-0749">Sporulation</keyword>
<accession>A0A4S2MN93</accession>
<name>A0A4S2MN93_9PEZI</name>
<gene>
    <name evidence="8" type="ORF">EX30DRAFT_375276</name>
</gene>